<organism evidence="1 2">
    <name type="scientific">Rattus norvegicus</name>
    <name type="common">Rat</name>
    <dbReference type="NCBI Taxonomy" id="10116"/>
    <lineage>
        <taxon>Eukaryota</taxon>
        <taxon>Metazoa</taxon>
        <taxon>Chordata</taxon>
        <taxon>Craniata</taxon>
        <taxon>Vertebrata</taxon>
        <taxon>Euteleostomi</taxon>
        <taxon>Mammalia</taxon>
        <taxon>Eutheria</taxon>
        <taxon>Euarchontoglires</taxon>
        <taxon>Glires</taxon>
        <taxon>Rodentia</taxon>
        <taxon>Myomorpha</taxon>
        <taxon>Muroidea</taxon>
        <taxon>Muridae</taxon>
        <taxon>Murinae</taxon>
        <taxon>Rattus</taxon>
    </lineage>
</organism>
<proteinExistence type="predicted"/>
<evidence type="ECO:0000313" key="2">
    <source>
        <dbReference type="Proteomes" id="UP000234681"/>
    </source>
</evidence>
<dbReference type="Proteomes" id="UP000234681">
    <property type="component" value="Chromosome 9"/>
</dbReference>
<evidence type="ECO:0000313" key="1">
    <source>
        <dbReference type="EMBL" id="EDL99026.1"/>
    </source>
</evidence>
<reference evidence="1 2" key="1">
    <citation type="submission" date="2005-09" db="EMBL/GenBank/DDBJ databases">
        <authorList>
            <person name="Mural R.J."/>
            <person name="Li P.W."/>
            <person name="Adams M.D."/>
            <person name="Amanatides P.G."/>
            <person name="Baden-Tillson H."/>
            <person name="Barnstead M."/>
            <person name="Chin S.H."/>
            <person name="Dew I."/>
            <person name="Evans C.A."/>
            <person name="Ferriera S."/>
            <person name="Flanigan M."/>
            <person name="Fosler C."/>
            <person name="Glodek A."/>
            <person name="Gu Z."/>
            <person name="Holt R.A."/>
            <person name="Jennings D."/>
            <person name="Kraft C.L."/>
            <person name="Lu F."/>
            <person name="Nguyen T."/>
            <person name="Nusskern D.R."/>
            <person name="Pfannkoch C.M."/>
            <person name="Sitter C."/>
            <person name="Sutton G.G."/>
            <person name="Venter J.C."/>
            <person name="Wang Z."/>
            <person name="Woodage T."/>
            <person name="Zheng X.H."/>
            <person name="Zhong F."/>
        </authorList>
    </citation>
    <scope>NUCLEOTIDE SEQUENCE [LARGE SCALE GENOMIC DNA]</scope>
    <source>
        <strain>BN</strain>
        <strain evidence="2">Sprague-Dawley</strain>
    </source>
</reference>
<protein>
    <submittedName>
        <fullName evidence="1">RCG22283</fullName>
    </submittedName>
</protein>
<accession>A6IP34</accession>
<sequence length="34" mass="3826">MSGNGLNRNLHSLFYQQNGQGLVNNLSEPQFPHN</sequence>
<name>A6IP34_RAT</name>
<dbReference type="AlphaFoldDB" id="A6IP34"/>
<gene>
    <name evidence="1" type="ORF">rCG_22283</name>
</gene>
<dbReference type="EMBL" id="CH473965">
    <property type="protein sequence ID" value="EDL99026.1"/>
    <property type="molecule type" value="Genomic_DNA"/>
</dbReference>